<comment type="cofactor">
    <cofactor evidence="1">
        <name>[4Fe-4S] cluster</name>
        <dbReference type="ChEBI" id="CHEBI:49883"/>
    </cofactor>
</comment>
<evidence type="ECO:0000256" key="10">
    <source>
        <dbReference type="ARBA" id="ARBA00023157"/>
    </source>
</evidence>
<name>C8X2P7_DESRD</name>
<dbReference type="SUPFAM" id="SSF57662">
    <property type="entry name" value="Ferredoxin thioredoxin reductase (FTR), catalytic beta chain"/>
    <property type="match status" value="1"/>
</dbReference>
<evidence type="ECO:0000313" key="15">
    <source>
        <dbReference type="Proteomes" id="UP000001052"/>
    </source>
</evidence>
<comment type="catalytic activity">
    <reaction evidence="13">
        <text>[thioredoxin]-disulfide + 2 reduced [2Fe-2S]-[ferredoxin] + 2 H(+) = [thioredoxin]-dithiol + 2 oxidized [2Fe-2S]-[ferredoxin]</text>
        <dbReference type="Rhea" id="RHEA:42336"/>
        <dbReference type="Rhea" id="RHEA-COMP:10000"/>
        <dbReference type="Rhea" id="RHEA-COMP:10001"/>
        <dbReference type="Rhea" id="RHEA-COMP:10698"/>
        <dbReference type="Rhea" id="RHEA-COMP:10700"/>
        <dbReference type="ChEBI" id="CHEBI:15378"/>
        <dbReference type="ChEBI" id="CHEBI:29950"/>
        <dbReference type="ChEBI" id="CHEBI:33737"/>
        <dbReference type="ChEBI" id="CHEBI:33738"/>
        <dbReference type="ChEBI" id="CHEBI:50058"/>
        <dbReference type="EC" id="1.8.7.2"/>
    </reaction>
</comment>
<keyword evidence="9" id="KW-0411">Iron-sulfur</keyword>
<comment type="subunit">
    <text evidence="11">Heterodimer of subunit A (variable subunit) and subunit B (catalytic subunit). Heterodimeric FTR forms a complex with ferredoxin and thioredoxin.</text>
</comment>
<dbReference type="EMBL" id="CP001734">
    <property type="protein sequence ID" value="ACV68694.1"/>
    <property type="molecule type" value="Genomic_DNA"/>
</dbReference>
<dbReference type="PANTHER" id="PTHR35113">
    <property type="entry name" value="FERREDOXIN-THIOREDOXIN REDUCTASE CATALYTIC CHAIN, CHLOROPLASTIC"/>
    <property type="match status" value="1"/>
</dbReference>
<evidence type="ECO:0000256" key="4">
    <source>
        <dbReference type="ARBA" id="ARBA00012358"/>
    </source>
</evidence>
<dbReference type="Pfam" id="PF02943">
    <property type="entry name" value="FeThRed_B"/>
    <property type="match status" value="1"/>
</dbReference>
<dbReference type="GO" id="GO:0051539">
    <property type="term" value="F:4 iron, 4 sulfur cluster binding"/>
    <property type="evidence" value="ECO:0007669"/>
    <property type="project" value="UniProtKB-KW"/>
</dbReference>
<evidence type="ECO:0000256" key="2">
    <source>
        <dbReference type="ARBA" id="ARBA00003945"/>
    </source>
</evidence>
<evidence type="ECO:0000256" key="12">
    <source>
        <dbReference type="ARBA" id="ARBA00030295"/>
    </source>
</evidence>
<evidence type="ECO:0000256" key="6">
    <source>
        <dbReference type="ARBA" id="ARBA00022723"/>
    </source>
</evidence>
<comment type="similarity">
    <text evidence="3">Belongs to the ferredoxin thioredoxin reductase beta subunit family.</text>
</comment>
<sequence>MNVEELYTKLRALQEPKGYYFNNDTDMVMDLLQSLLINKERYGYMACPCRLASGNKELDKDILCPCVYREPDVADYGSCYCGLYVSKEWNDGRIPHDFVPERRPPEKVLQALQHASSDE</sequence>
<dbReference type="EC" id="1.8.7.2" evidence="4"/>
<evidence type="ECO:0000256" key="7">
    <source>
        <dbReference type="ARBA" id="ARBA00023002"/>
    </source>
</evidence>
<dbReference type="RefSeq" id="WP_015751841.1">
    <property type="nucleotide sequence ID" value="NC_013223.1"/>
</dbReference>
<dbReference type="STRING" id="485915.Dret_1407"/>
<comment type="function">
    <text evidence="2">Catalytic subunit of the ferredoxin-thioredoxin reductase (FTR), which catalyzes the two-electron reduction of thioredoxins by the electrons provided by reduced ferredoxin.</text>
</comment>
<proteinExistence type="inferred from homology"/>
<evidence type="ECO:0000256" key="11">
    <source>
        <dbReference type="ARBA" id="ARBA00026011"/>
    </source>
</evidence>
<protein>
    <recommendedName>
        <fullName evidence="4">ferredoxin:thioredoxin reductase</fullName>
        <ecNumber evidence="4">1.8.7.2</ecNumber>
    </recommendedName>
    <alternativeName>
        <fullName evidence="12">Ferredoxin-thioredoxin reductase subunit B</fullName>
    </alternativeName>
</protein>
<keyword evidence="5" id="KW-0004">4Fe-4S</keyword>
<evidence type="ECO:0000256" key="5">
    <source>
        <dbReference type="ARBA" id="ARBA00022485"/>
    </source>
</evidence>
<accession>C8X2P7</accession>
<keyword evidence="15" id="KW-1185">Reference proteome</keyword>
<evidence type="ECO:0000256" key="3">
    <source>
        <dbReference type="ARBA" id="ARBA00007941"/>
    </source>
</evidence>
<reference evidence="15" key="1">
    <citation type="submission" date="2009-09" db="EMBL/GenBank/DDBJ databases">
        <title>The complete chromosome of Desulfohalobium retbaense DSM 5692.</title>
        <authorList>
            <consortium name="US DOE Joint Genome Institute (JGI-PGF)"/>
            <person name="Lucas S."/>
            <person name="Copeland A."/>
            <person name="Lapidus A."/>
            <person name="Glavina del Rio T."/>
            <person name="Dalin E."/>
            <person name="Tice H."/>
            <person name="Bruce D."/>
            <person name="Goodwin L."/>
            <person name="Pitluck S."/>
            <person name="Kyrpides N."/>
            <person name="Mavromatis K."/>
            <person name="Ivanova N."/>
            <person name="Mikhailova N."/>
            <person name="Munk A.C."/>
            <person name="Brettin T."/>
            <person name="Detter J.C."/>
            <person name="Han C."/>
            <person name="Tapia R."/>
            <person name="Larimer F."/>
            <person name="Land M."/>
            <person name="Hauser L."/>
            <person name="Markowitz V."/>
            <person name="Cheng J.-F."/>
            <person name="Hugenholtz P."/>
            <person name="Woyke T."/>
            <person name="Wu D."/>
            <person name="Spring S."/>
            <person name="Klenk H.-P."/>
            <person name="Eisen J.A."/>
        </authorList>
    </citation>
    <scope>NUCLEOTIDE SEQUENCE [LARGE SCALE GENOMIC DNA]</scope>
    <source>
        <strain evidence="15">DSM 5692</strain>
    </source>
</reference>
<dbReference type="PANTHER" id="PTHR35113:SF1">
    <property type="entry name" value="FERREDOXIN-THIOREDOXIN REDUCTASE CATALYTIC CHAIN, CHLOROPLASTIC"/>
    <property type="match status" value="1"/>
</dbReference>
<dbReference type="InterPro" id="IPR036644">
    <property type="entry name" value="FTR_bsu_sf"/>
</dbReference>
<reference evidence="14 15" key="2">
    <citation type="journal article" date="2010" name="Stand. Genomic Sci.">
        <title>Complete genome sequence of Desulfohalobium retbaense type strain (HR(100)).</title>
        <authorList>
            <person name="Spring S."/>
            <person name="Nolan M."/>
            <person name="Lapidus A."/>
            <person name="Glavina Del Rio T."/>
            <person name="Copeland A."/>
            <person name="Tice H."/>
            <person name="Cheng J.F."/>
            <person name="Lucas S."/>
            <person name="Land M."/>
            <person name="Chen F."/>
            <person name="Bruce D."/>
            <person name="Goodwin L."/>
            <person name="Pitluck S."/>
            <person name="Ivanova N."/>
            <person name="Mavromatis K."/>
            <person name="Mikhailova N."/>
            <person name="Pati A."/>
            <person name="Chen A."/>
            <person name="Palaniappan K."/>
            <person name="Hauser L."/>
            <person name="Chang Y.J."/>
            <person name="Jeffries C.D."/>
            <person name="Munk C."/>
            <person name="Kiss H."/>
            <person name="Chain P."/>
            <person name="Han C."/>
            <person name="Brettin T."/>
            <person name="Detter J.C."/>
            <person name="Schuler E."/>
            <person name="Goker M."/>
            <person name="Rohde M."/>
            <person name="Bristow J."/>
            <person name="Eisen J.A."/>
            <person name="Markowitz V."/>
            <person name="Hugenholtz P."/>
            <person name="Kyrpides N.C."/>
            <person name="Klenk H.P."/>
        </authorList>
    </citation>
    <scope>NUCLEOTIDE SEQUENCE [LARGE SCALE GENOMIC DNA]</scope>
    <source>
        <strain evidence="14 15">DSM 5692</strain>
    </source>
</reference>
<gene>
    <name evidence="14" type="ordered locus">Dret_1407</name>
</gene>
<keyword evidence="10" id="KW-1015">Disulfide bond</keyword>
<evidence type="ECO:0000256" key="8">
    <source>
        <dbReference type="ARBA" id="ARBA00023004"/>
    </source>
</evidence>
<dbReference type="Gene3D" id="3.90.460.10">
    <property type="entry name" value="Ferredoxin thioredoxin reductase catalytic beta subunit"/>
    <property type="match status" value="1"/>
</dbReference>
<evidence type="ECO:0000256" key="13">
    <source>
        <dbReference type="ARBA" id="ARBA00048150"/>
    </source>
</evidence>
<organism evidence="14 15">
    <name type="scientific">Desulfohalobium retbaense (strain ATCC 49708 / DSM 5692 / JCM 16813 / HR100)</name>
    <dbReference type="NCBI Taxonomy" id="485915"/>
    <lineage>
        <taxon>Bacteria</taxon>
        <taxon>Pseudomonadati</taxon>
        <taxon>Thermodesulfobacteriota</taxon>
        <taxon>Desulfovibrionia</taxon>
        <taxon>Desulfovibrionales</taxon>
        <taxon>Desulfohalobiaceae</taxon>
        <taxon>Desulfohalobium</taxon>
    </lineage>
</organism>
<keyword evidence="7" id="KW-0560">Oxidoreductase</keyword>
<dbReference type="eggNOG" id="COG4802">
    <property type="taxonomic scope" value="Bacteria"/>
</dbReference>
<dbReference type="InterPro" id="IPR004209">
    <property type="entry name" value="FTR_bsu"/>
</dbReference>
<keyword evidence="6" id="KW-0479">Metal-binding</keyword>
<evidence type="ECO:0000256" key="1">
    <source>
        <dbReference type="ARBA" id="ARBA00001966"/>
    </source>
</evidence>
<dbReference type="GO" id="GO:0016730">
    <property type="term" value="F:oxidoreductase activity, acting on iron-sulfur proteins as donors"/>
    <property type="evidence" value="ECO:0007669"/>
    <property type="project" value="InterPro"/>
</dbReference>
<dbReference type="KEGG" id="drt:Dret_1407"/>
<dbReference type="GO" id="GO:0046872">
    <property type="term" value="F:metal ion binding"/>
    <property type="evidence" value="ECO:0007669"/>
    <property type="project" value="UniProtKB-KW"/>
</dbReference>
<dbReference type="HOGENOM" id="CLU_169701_0_0_7"/>
<dbReference type="Proteomes" id="UP000001052">
    <property type="component" value="Chromosome"/>
</dbReference>
<evidence type="ECO:0000256" key="9">
    <source>
        <dbReference type="ARBA" id="ARBA00023014"/>
    </source>
</evidence>
<keyword evidence="8" id="KW-0408">Iron</keyword>
<dbReference type="AlphaFoldDB" id="C8X2P7"/>
<evidence type="ECO:0000313" key="14">
    <source>
        <dbReference type="EMBL" id="ACV68694.1"/>
    </source>
</evidence>
<dbReference type="OrthoDB" id="9782739at2"/>